<accession>F9W386</accession>
<feature type="region of interest" description="Disordered" evidence="1">
    <location>
        <begin position="149"/>
        <end position="175"/>
    </location>
</feature>
<gene>
    <name evidence="2" type="ORF">TCIL3000_0_25650</name>
</gene>
<organism evidence="2 3">
    <name type="scientific">Trypanosoma congolense (strain IL3000)</name>
    <dbReference type="NCBI Taxonomy" id="1068625"/>
    <lineage>
        <taxon>Eukaryota</taxon>
        <taxon>Discoba</taxon>
        <taxon>Euglenozoa</taxon>
        <taxon>Kinetoplastea</taxon>
        <taxon>Metakinetoplastina</taxon>
        <taxon>Trypanosomatida</taxon>
        <taxon>Trypanosomatidae</taxon>
        <taxon>Trypanosoma</taxon>
        <taxon>Nannomonas</taxon>
    </lineage>
</organism>
<evidence type="ECO:0000256" key="1">
    <source>
        <dbReference type="SAM" id="MobiDB-lite"/>
    </source>
</evidence>
<reference evidence="3" key="1">
    <citation type="submission" date="2011-07" db="EMBL/GenBank/DDBJ databases">
        <title>Divergent evolution of antigenic variation in African trypanosomes.</title>
        <authorList>
            <person name="Jackson A.P."/>
            <person name="Berry A."/>
            <person name="Allison H.C."/>
            <person name="Burton P."/>
            <person name="Anderson J."/>
            <person name="Aslett M."/>
            <person name="Brown R."/>
            <person name="Corton N."/>
            <person name="Harris D."/>
            <person name="Hauser H."/>
            <person name="Gamble J."/>
            <person name="Gilderthorp R."/>
            <person name="McQuillan J."/>
            <person name="Quail M.A."/>
            <person name="Sanders M."/>
            <person name="Van Tonder A."/>
            <person name="Ginger M.L."/>
            <person name="Donelson J.E."/>
            <person name="Field M.C."/>
            <person name="Barry J.D."/>
            <person name="Berriman M."/>
            <person name="Hertz-Fowler C."/>
        </authorList>
    </citation>
    <scope>NUCLEOTIDE SEQUENCE [LARGE SCALE GENOMIC DNA]</scope>
    <source>
        <strain evidence="3">IL3000</strain>
    </source>
</reference>
<evidence type="ECO:0000313" key="3">
    <source>
        <dbReference type="Proteomes" id="UP000000702"/>
    </source>
</evidence>
<dbReference type="OMA" id="WCHPHIV"/>
<dbReference type="EMBL" id="CAEQ01000371">
    <property type="protein sequence ID" value="CCD11594.1"/>
    <property type="molecule type" value="Genomic_DNA"/>
</dbReference>
<dbReference type="AlphaFoldDB" id="F9W386"/>
<dbReference type="Proteomes" id="UP000000702">
    <property type="component" value="Unassembled WGS sequence"/>
</dbReference>
<protein>
    <submittedName>
        <fullName evidence="2">WGS project CAEQ00000000 data, annotated contig 1017</fullName>
    </submittedName>
</protein>
<name>F9W386_TRYCI</name>
<dbReference type="VEuPathDB" id="TriTrypDB:TcIL3000_0_25650"/>
<evidence type="ECO:0000313" key="2">
    <source>
        <dbReference type="EMBL" id="CCD11594.1"/>
    </source>
</evidence>
<reference evidence="2 3" key="2">
    <citation type="journal article" date="2012" name="Proc. Natl. Acad. Sci. U.S.A.">
        <title>Antigenic diversity is generated by distinct evolutionary mechanisms in African trypanosome species.</title>
        <authorList>
            <person name="Jackson A.P."/>
            <person name="Berry A."/>
            <person name="Aslett M."/>
            <person name="Allison H.C."/>
            <person name="Burton P."/>
            <person name="Vavrova-Anderson J."/>
            <person name="Brown R."/>
            <person name="Browne H."/>
            <person name="Corton N."/>
            <person name="Hauser H."/>
            <person name="Gamble J."/>
            <person name="Gilderthorp R."/>
            <person name="Marcello L."/>
            <person name="McQuillan J."/>
            <person name="Otto T.D."/>
            <person name="Quail M.A."/>
            <person name="Sanders M.J."/>
            <person name="van Tonder A."/>
            <person name="Ginger M.L."/>
            <person name="Field M.C."/>
            <person name="Barry J.D."/>
            <person name="Hertz-Fowler C."/>
            <person name="Berriman M."/>
        </authorList>
    </citation>
    <scope>NUCLEOTIDE SEQUENCE [LARGE SCALE GENOMIC DNA]</scope>
    <source>
        <strain evidence="2 3">IL3000</strain>
    </source>
</reference>
<proteinExistence type="predicted"/>
<keyword evidence="3" id="KW-1185">Reference proteome</keyword>
<sequence length="693" mass="78273">MKTKEKCESETLCKFFTEVLESHMRSLRQEAVTVCINHAQCELVVRRLQNICTTIRRLPDPSPTPQLLTVFRAADMLVQRMRHNGWVLLLERHLTCRSLFAALFDRIPCVWRLQMNESWTGDDFLAVRADEVMDARVFLDKFCAHSDTGRSPGKLQDSFCSSPDGKEGISGAQVGDSVEPLTEQEVIDTFRRQMLSKWRVSFEDLTPPEDKETPTTERRYIMFHLHYGYHYDGEPVLLYQLQETTDGLISPVTVTSFVQDMVARARWCHPNVVPFVGAFTERVLPACGASPEHHPNWDDDSRLSFESGGSPNTNSFEMSPGTDSIVEDTADAVPTGTPVLDLGYVIADIRCMTAELLGESENRLTAYCIREVKNNDSVQKFRPLYDVLFVEQRDFTLWEAITITLQVADCLQYMLMEENVPPEVLKAWMTVSPSHIYVCPIKAVDDVTDECRRESFGAGGMWPTDDDGYDEAEEDYDHDTAAPPFCTGSVQRRRYVELFVPGDWAVLYNPPAFVDGGPYSRWAPHPHAGCPETYAMAQLLIALVSKEPPYRLFTQQEDLARRVFDVDDLVHEEDPSLSVRVSIPVGSVIPQGLTPELKKLCSRAMTLHNPQVQGDLWNGLPLADFRSALWEVYVKGFSSLGSSTLNSTSWAGETTVPVGERLELSIGEEHVDERRSSTRILLDDYGERRTGTQ</sequence>
<comment type="caution">
    <text evidence="2">The sequence shown here is derived from an EMBL/GenBank/DDBJ whole genome shotgun (WGS) entry which is preliminary data.</text>
</comment>